<accession>A0A0C9YP11</accession>
<keyword evidence="3" id="KW-1185">Reference proteome</keyword>
<feature type="compositionally biased region" description="Polar residues" evidence="1">
    <location>
        <begin position="32"/>
        <end position="43"/>
    </location>
</feature>
<dbReference type="OrthoDB" id="162969at2759"/>
<feature type="non-terminal residue" evidence="2">
    <location>
        <position position="92"/>
    </location>
</feature>
<reference evidence="2 3" key="1">
    <citation type="submission" date="2014-04" db="EMBL/GenBank/DDBJ databases">
        <authorList>
            <consortium name="DOE Joint Genome Institute"/>
            <person name="Kuo A."/>
            <person name="Kohler A."/>
            <person name="Costa M.D."/>
            <person name="Nagy L.G."/>
            <person name="Floudas D."/>
            <person name="Copeland A."/>
            <person name="Barry K.W."/>
            <person name="Cichocki N."/>
            <person name="Veneault-Fourrey C."/>
            <person name="LaButti K."/>
            <person name="Lindquist E.A."/>
            <person name="Lipzen A."/>
            <person name="Lundell T."/>
            <person name="Morin E."/>
            <person name="Murat C."/>
            <person name="Sun H."/>
            <person name="Tunlid A."/>
            <person name="Henrissat B."/>
            <person name="Grigoriev I.V."/>
            <person name="Hibbett D.S."/>
            <person name="Martin F."/>
            <person name="Nordberg H.P."/>
            <person name="Cantor M.N."/>
            <person name="Hua S.X."/>
        </authorList>
    </citation>
    <scope>NUCLEOTIDE SEQUENCE [LARGE SCALE GENOMIC DNA]</scope>
    <source>
        <strain evidence="2 3">441</strain>
    </source>
</reference>
<dbReference type="STRING" id="765257.A0A0C9YP11"/>
<name>A0A0C9YP11_9AGAM</name>
<protein>
    <submittedName>
        <fullName evidence="2">Uncharacterized protein</fullName>
    </submittedName>
</protein>
<organism evidence="2 3">
    <name type="scientific">Pisolithus microcarpus 441</name>
    <dbReference type="NCBI Taxonomy" id="765257"/>
    <lineage>
        <taxon>Eukaryota</taxon>
        <taxon>Fungi</taxon>
        <taxon>Dikarya</taxon>
        <taxon>Basidiomycota</taxon>
        <taxon>Agaricomycotina</taxon>
        <taxon>Agaricomycetes</taxon>
        <taxon>Agaricomycetidae</taxon>
        <taxon>Boletales</taxon>
        <taxon>Sclerodermatineae</taxon>
        <taxon>Pisolithaceae</taxon>
        <taxon>Pisolithus</taxon>
    </lineage>
</organism>
<evidence type="ECO:0000313" key="2">
    <source>
        <dbReference type="EMBL" id="KIK12047.1"/>
    </source>
</evidence>
<reference evidence="3" key="2">
    <citation type="submission" date="2015-01" db="EMBL/GenBank/DDBJ databases">
        <title>Evolutionary Origins and Diversification of the Mycorrhizal Mutualists.</title>
        <authorList>
            <consortium name="DOE Joint Genome Institute"/>
            <consortium name="Mycorrhizal Genomics Consortium"/>
            <person name="Kohler A."/>
            <person name="Kuo A."/>
            <person name="Nagy L.G."/>
            <person name="Floudas D."/>
            <person name="Copeland A."/>
            <person name="Barry K.W."/>
            <person name="Cichocki N."/>
            <person name="Veneault-Fourrey C."/>
            <person name="LaButti K."/>
            <person name="Lindquist E.A."/>
            <person name="Lipzen A."/>
            <person name="Lundell T."/>
            <person name="Morin E."/>
            <person name="Murat C."/>
            <person name="Riley R."/>
            <person name="Ohm R."/>
            <person name="Sun H."/>
            <person name="Tunlid A."/>
            <person name="Henrissat B."/>
            <person name="Grigoriev I.V."/>
            <person name="Hibbett D.S."/>
            <person name="Martin F."/>
        </authorList>
    </citation>
    <scope>NUCLEOTIDE SEQUENCE [LARGE SCALE GENOMIC DNA]</scope>
    <source>
        <strain evidence="3">441</strain>
    </source>
</reference>
<evidence type="ECO:0000313" key="3">
    <source>
        <dbReference type="Proteomes" id="UP000054018"/>
    </source>
</evidence>
<sequence length="92" mass="10518">MPESLKCKPWGKLPEPPRPVKQQKPAKDAPWTSAQTSPPHTHQNLTLADWMTVYSFIDDHPDMTQADVVKHFATLQTSRLVFDQSTLSHKLR</sequence>
<dbReference type="HOGENOM" id="CLU_018294_8_1_1"/>
<proteinExistence type="predicted"/>
<evidence type="ECO:0000256" key="1">
    <source>
        <dbReference type="SAM" id="MobiDB-lite"/>
    </source>
</evidence>
<dbReference type="EMBL" id="KN834125">
    <property type="protein sequence ID" value="KIK12047.1"/>
    <property type="molecule type" value="Genomic_DNA"/>
</dbReference>
<feature type="region of interest" description="Disordered" evidence="1">
    <location>
        <begin position="1"/>
        <end position="43"/>
    </location>
</feature>
<gene>
    <name evidence="2" type="ORF">PISMIDRAFT_80985</name>
</gene>
<dbReference type="AlphaFoldDB" id="A0A0C9YP11"/>
<dbReference type="Proteomes" id="UP000054018">
    <property type="component" value="Unassembled WGS sequence"/>
</dbReference>